<accession>A0A448ZBF4</accession>
<feature type="compositionally biased region" description="Basic and acidic residues" evidence="1">
    <location>
        <begin position="227"/>
        <end position="256"/>
    </location>
</feature>
<reference evidence="2 3" key="1">
    <citation type="submission" date="2019-01" db="EMBL/GenBank/DDBJ databases">
        <authorList>
            <person name="Ferrante I. M."/>
        </authorList>
    </citation>
    <scope>NUCLEOTIDE SEQUENCE [LARGE SCALE GENOMIC DNA]</scope>
    <source>
        <strain evidence="2 3">B856</strain>
    </source>
</reference>
<feature type="compositionally biased region" description="Basic and acidic residues" evidence="1">
    <location>
        <begin position="374"/>
        <end position="384"/>
    </location>
</feature>
<name>A0A448ZBF4_9STRA</name>
<feature type="compositionally biased region" description="Polar residues" evidence="1">
    <location>
        <begin position="11"/>
        <end position="20"/>
    </location>
</feature>
<dbReference type="AlphaFoldDB" id="A0A448ZBF4"/>
<dbReference type="Proteomes" id="UP000291116">
    <property type="component" value="Unassembled WGS sequence"/>
</dbReference>
<feature type="region of interest" description="Disordered" evidence="1">
    <location>
        <begin position="1"/>
        <end position="121"/>
    </location>
</feature>
<evidence type="ECO:0000313" key="3">
    <source>
        <dbReference type="Proteomes" id="UP000291116"/>
    </source>
</evidence>
<dbReference type="EMBL" id="CAACVS010000219">
    <property type="protein sequence ID" value="VEU39387.1"/>
    <property type="molecule type" value="Genomic_DNA"/>
</dbReference>
<proteinExistence type="predicted"/>
<sequence>MLKLRPFRGTAPQQYRNGTRGSKERPQRRASVVTKLLATSEKAKEAISNRSALRKSKEKNVGGSVYRPQPNEKKDHESTKTVKKWMRRVLPKEFSSPRPDGKPGLFPRIRKTTSAKKSDGKLSPTVIACCNTVTDESSSKYSRSKNDDSPREMILAGPLSSFGDILRSIENNGATLSTMRADSISKRHNENIFFEDDDTCESAEVAAQTVAVNIKKRELKSSCSTRSRNEGLWDMHSKDSKHGKEEEPPVIREEQKNLSTSKAEILSKLFPLRNQNTCETEETPINTLMQTTKHDEKAVDKENDDREIHFSQFRRADIISSLFPFGHPDDRKKEWPVAESNTETYAERNETNCSDSSVMATSPLHQTESAMTSREIDEKLRDETNENVNDSLRPTESGEQNEDKFIGLVITFDPTWDLLVPDESNFSTIMPRSRLKKFHEIENYTDSLLGNFAEDEFSEESIDLIAGLDESFDTEPSFSKDFVAPKSLSGSFELGFHFDRERFSKVDPLHEEEICFYSDDESSIESRTAKCQMINLETMSQLQNGIEICFPAGKRTEVIFRLVESDNAGQDEDVCCSTTTSEEYTDCIEYEQQVPVNNHTNSPIHSSTQSPIPIFESTPELHSPVLIKELTAANLYLPRIVNKDASDESSPTNEAEIATPIFQTVPNKHLKTPPHVYPVLSPRSGTSTYYSILSKDTPDSRYEGKDACKIQFYDAVMEKSPAIPSNYRDVQNIDSFHSPMGVCNST</sequence>
<feature type="region of interest" description="Disordered" evidence="1">
    <location>
        <begin position="354"/>
        <end position="399"/>
    </location>
</feature>
<dbReference type="OrthoDB" id="56583at2759"/>
<gene>
    <name evidence="2" type="ORF">PSNMU_V1.4_AUG-EV-PASAV3_0062350</name>
</gene>
<evidence type="ECO:0000313" key="2">
    <source>
        <dbReference type="EMBL" id="VEU39387.1"/>
    </source>
</evidence>
<protein>
    <submittedName>
        <fullName evidence="2">Uncharacterized protein</fullName>
    </submittedName>
</protein>
<feature type="compositionally biased region" description="Basic and acidic residues" evidence="1">
    <location>
        <begin position="70"/>
        <end position="80"/>
    </location>
</feature>
<feature type="region of interest" description="Disordered" evidence="1">
    <location>
        <begin position="225"/>
        <end position="258"/>
    </location>
</feature>
<organism evidence="2 3">
    <name type="scientific">Pseudo-nitzschia multistriata</name>
    <dbReference type="NCBI Taxonomy" id="183589"/>
    <lineage>
        <taxon>Eukaryota</taxon>
        <taxon>Sar</taxon>
        <taxon>Stramenopiles</taxon>
        <taxon>Ochrophyta</taxon>
        <taxon>Bacillariophyta</taxon>
        <taxon>Bacillariophyceae</taxon>
        <taxon>Bacillariophycidae</taxon>
        <taxon>Bacillariales</taxon>
        <taxon>Bacillariaceae</taxon>
        <taxon>Pseudo-nitzschia</taxon>
    </lineage>
</organism>
<evidence type="ECO:0000256" key="1">
    <source>
        <dbReference type="SAM" id="MobiDB-lite"/>
    </source>
</evidence>
<feature type="compositionally biased region" description="Polar residues" evidence="1">
    <location>
        <begin position="354"/>
        <end position="372"/>
    </location>
</feature>
<keyword evidence="3" id="KW-1185">Reference proteome</keyword>
<feature type="compositionally biased region" description="Polar residues" evidence="1">
    <location>
        <begin position="386"/>
        <end position="398"/>
    </location>
</feature>